<evidence type="ECO:0008006" key="3">
    <source>
        <dbReference type="Google" id="ProtNLM"/>
    </source>
</evidence>
<protein>
    <recommendedName>
        <fullName evidence="3">Transcriptional regulator</fullName>
    </recommendedName>
</protein>
<dbReference type="AlphaFoldDB" id="A0A2P7SEJ1"/>
<proteinExistence type="predicted"/>
<comment type="caution">
    <text evidence="1">The sequence shown here is derived from an EMBL/GenBank/DDBJ whole genome shotgun (WGS) entry which is preliminary data.</text>
</comment>
<dbReference type="Proteomes" id="UP000240653">
    <property type="component" value="Unassembled WGS sequence"/>
</dbReference>
<keyword evidence="2" id="KW-1185">Reference proteome</keyword>
<dbReference type="OrthoDB" id="7376075at2"/>
<gene>
    <name evidence="1" type="ORF">C7I85_12140</name>
</gene>
<name>A0A2P7SEJ1_9HYPH</name>
<sequence length="71" mass="7457">MGDMANDLLTEIRAFLNRSGMGRSYFGKASCGNSELVDRLESGGTVTLVTAEKIRAFIAERTAAQTSGAAA</sequence>
<organism evidence="1 2">
    <name type="scientific">Pseudaminobacter soli</name>
    <name type="common">ex Li et al. 2025</name>
    <dbReference type="NCBI Taxonomy" id="1295366"/>
    <lineage>
        <taxon>Bacteria</taxon>
        <taxon>Pseudomonadati</taxon>
        <taxon>Pseudomonadota</taxon>
        <taxon>Alphaproteobacteria</taxon>
        <taxon>Hyphomicrobiales</taxon>
        <taxon>Phyllobacteriaceae</taxon>
        <taxon>Pseudaminobacter</taxon>
    </lineage>
</organism>
<evidence type="ECO:0000313" key="1">
    <source>
        <dbReference type="EMBL" id="PSJ60785.1"/>
    </source>
</evidence>
<evidence type="ECO:0000313" key="2">
    <source>
        <dbReference type="Proteomes" id="UP000240653"/>
    </source>
</evidence>
<dbReference type="EMBL" id="PXYL01000005">
    <property type="protein sequence ID" value="PSJ60785.1"/>
    <property type="molecule type" value="Genomic_DNA"/>
</dbReference>
<dbReference type="RefSeq" id="WP_146148869.1">
    <property type="nucleotide sequence ID" value="NZ_PXYL01000005.1"/>
</dbReference>
<reference evidence="1 2" key="1">
    <citation type="submission" date="2018-03" db="EMBL/GenBank/DDBJ databases">
        <title>The draft genome of Mesorhizobium soli JCM 19897.</title>
        <authorList>
            <person name="Li L."/>
            <person name="Liu L."/>
            <person name="Liang L."/>
            <person name="Wang T."/>
            <person name="Zhang X."/>
        </authorList>
    </citation>
    <scope>NUCLEOTIDE SEQUENCE [LARGE SCALE GENOMIC DNA]</scope>
    <source>
        <strain evidence="1 2">JCM 19897</strain>
    </source>
</reference>
<accession>A0A2P7SEJ1</accession>